<dbReference type="AlphaFoldDB" id="A0A8K0P8B3"/>
<gene>
    <name evidence="1" type="ORF">J437_LFUL019434</name>
</gene>
<reference evidence="1" key="2">
    <citation type="submission" date="2017-10" db="EMBL/GenBank/DDBJ databases">
        <title>Ladona fulva Genome sequencing and assembly.</title>
        <authorList>
            <person name="Murali S."/>
            <person name="Richards S."/>
            <person name="Bandaranaike D."/>
            <person name="Bellair M."/>
            <person name="Blankenburg K."/>
            <person name="Chao H."/>
            <person name="Dinh H."/>
            <person name="Doddapaneni H."/>
            <person name="Dugan-Rocha S."/>
            <person name="Elkadiri S."/>
            <person name="Gnanaolivu R."/>
            <person name="Hernandez B."/>
            <person name="Skinner E."/>
            <person name="Javaid M."/>
            <person name="Lee S."/>
            <person name="Li M."/>
            <person name="Ming W."/>
            <person name="Munidasa M."/>
            <person name="Muniz J."/>
            <person name="Nguyen L."/>
            <person name="Hughes D."/>
            <person name="Osuji N."/>
            <person name="Pu L.-L."/>
            <person name="Puazo M."/>
            <person name="Qu C."/>
            <person name="Quiroz J."/>
            <person name="Raj R."/>
            <person name="Weissenberger G."/>
            <person name="Xin Y."/>
            <person name="Zou X."/>
            <person name="Han Y."/>
            <person name="Worley K."/>
            <person name="Muzny D."/>
            <person name="Gibbs R."/>
        </authorList>
    </citation>
    <scope>NUCLEOTIDE SEQUENCE</scope>
    <source>
        <strain evidence="1">Sampled in the wild</strain>
    </source>
</reference>
<evidence type="ECO:0000313" key="2">
    <source>
        <dbReference type="Proteomes" id="UP000792457"/>
    </source>
</evidence>
<comment type="caution">
    <text evidence="1">The sequence shown here is derived from an EMBL/GenBank/DDBJ whole genome shotgun (WGS) entry which is preliminary data.</text>
</comment>
<protein>
    <submittedName>
        <fullName evidence="1">Uncharacterized protein</fullName>
    </submittedName>
</protein>
<sequence>MIELLSLGGFQLEKLASNSWELLTFYKRIIFWAPKSGTFPYHTELHPSANSKRMILLSIEGIFDPIGGAALVFFWAKCFLGLKIVWEDPLPESV</sequence>
<dbReference type="EMBL" id="KZ310000">
    <property type="protein sequence ID" value="KAG8239795.1"/>
    <property type="molecule type" value="Genomic_DNA"/>
</dbReference>
<accession>A0A8K0P8B3</accession>
<proteinExistence type="predicted"/>
<dbReference type="Proteomes" id="UP000792457">
    <property type="component" value="Unassembled WGS sequence"/>
</dbReference>
<organism evidence="1 2">
    <name type="scientific">Ladona fulva</name>
    <name type="common">Scarce chaser dragonfly</name>
    <name type="synonym">Libellula fulva</name>
    <dbReference type="NCBI Taxonomy" id="123851"/>
    <lineage>
        <taxon>Eukaryota</taxon>
        <taxon>Metazoa</taxon>
        <taxon>Ecdysozoa</taxon>
        <taxon>Arthropoda</taxon>
        <taxon>Hexapoda</taxon>
        <taxon>Insecta</taxon>
        <taxon>Pterygota</taxon>
        <taxon>Palaeoptera</taxon>
        <taxon>Odonata</taxon>
        <taxon>Epiprocta</taxon>
        <taxon>Anisoptera</taxon>
        <taxon>Libelluloidea</taxon>
        <taxon>Libellulidae</taxon>
        <taxon>Ladona</taxon>
    </lineage>
</organism>
<evidence type="ECO:0000313" key="1">
    <source>
        <dbReference type="EMBL" id="KAG8239795.1"/>
    </source>
</evidence>
<name>A0A8K0P8B3_LADFU</name>
<dbReference type="OrthoDB" id="5985859at2759"/>
<reference evidence="1" key="1">
    <citation type="submission" date="2013-04" db="EMBL/GenBank/DDBJ databases">
        <authorList>
            <person name="Qu J."/>
            <person name="Murali S.C."/>
            <person name="Bandaranaike D."/>
            <person name="Bellair M."/>
            <person name="Blankenburg K."/>
            <person name="Chao H."/>
            <person name="Dinh H."/>
            <person name="Doddapaneni H."/>
            <person name="Downs B."/>
            <person name="Dugan-Rocha S."/>
            <person name="Elkadiri S."/>
            <person name="Gnanaolivu R.D."/>
            <person name="Hernandez B."/>
            <person name="Javaid M."/>
            <person name="Jayaseelan J.C."/>
            <person name="Lee S."/>
            <person name="Li M."/>
            <person name="Ming W."/>
            <person name="Munidasa M."/>
            <person name="Muniz J."/>
            <person name="Nguyen L."/>
            <person name="Ongeri F."/>
            <person name="Osuji N."/>
            <person name="Pu L.-L."/>
            <person name="Puazo M."/>
            <person name="Qu C."/>
            <person name="Quiroz J."/>
            <person name="Raj R."/>
            <person name="Weissenberger G."/>
            <person name="Xin Y."/>
            <person name="Zou X."/>
            <person name="Han Y."/>
            <person name="Richards S."/>
            <person name="Worley K."/>
            <person name="Muzny D."/>
            <person name="Gibbs R."/>
        </authorList>
    </citation>
    <scope>NUCLEOTIDE SEQUENCE</scope>
    <source>
        <strain evidence="1">Sampled in the wild</strain>
    </source>
</reference>
<keyword evidence="2" id="KW-1185">Reference proteome</keyword>